<dbReference type="Proteomes" id="UP000007113">
    <property type="component" value="Chromosome"/>
</dbReference>
<evidence type="ECO:0000256" key="1">
    <source>
        <dbReference type="ARBA" id="ARBA00004496"/>
    </source>
</evidence>
<name>G8P206_GRAMM</name>
<evidence type="ECO:0000259" key="4">
    <source>
        <dbReference type="PROSITE" id="PS51857"/>
    </source>
</evidence>
<dbReference type="Gene3D" id="2.40.50.140">
    <property type="entry name" value="Nucleic acid-binding proteins"/>
    <property type="match status" value="1"/>
</dbReference>
<feature type="domain" description="CSD" evidence="4">
    <location>
        <begin position="26"/>
        <end position="90"/>
    </location>
</feature>
<dbReference type="InterPro" id="IPR012340">
    <property type="entry name" value="NA-bd_OB-fold"/>
</dbReference>
<keyword evidence="5" id="KW-0238">DNA-binding</keyword>
<dbReference type="PROSITE" id="PS00352">
    <property type="entry name" value="CSD_1"/>
    <property type="match status" value="1"/>
</dbReference>
<dbReference type="InterPro" id="IPR011129">
    <property type="entry name" value="CSD"/>
</dbReference>
<dbReference type="Pfam" id="PF00313">
    <property type="entry name" value="CSD"/>
    <property type="match status" value="1"/>
</dbReference>
<proteinExistence type="predicted"/>
<keyword evidence="2" id="KW-0963">Cytoplasm</keyword>
<dbReference type="KEGG" id="gma:AciX8_2748"/>
<dbReference type="SUPFAM" id="SSF50249">
    <property type="entry name" value="Nucleic acid-binding proteins"/>
    <property type="match status" value="1"/>
</dbReference>
<organism evidence="5 6">
    <name type="scientific">Granulicella mallensis (strain ATCC BAA-1857 / DSM 23137 / MP5ACTX8)</name>
    <dbReference type="NCBI Taxonomy" id="682795"/>
    <lineage>
        <taxon>Bacteria</taxon>
        <taxon>Pseudomonadati</taxon>
        <taxon>Acidobacteriota</taxon>
        <taxon>Terriglobia</taxon>
        <taxon>Terriglobales</taxon>
        <taxon>Acidobacteriaceae</taxon>
        <taxon>Granulicella</taxon>
    </lineage>
</organism>
<evidence type="ECO:0000256" key="2">
    <source>
        <dbReference type="ARBA" id="ARBA00022490"/>
    </source>
</evidence>
<dbReference type="GO" id="GO:0005829">
    <property type="term" value="C:cytosol"/>
    <property type="evidence" value="ECO:0007669"/>
    <property type="project" value="UniProtKB-ARBA"/>
</dbReference>
<dbReference type="HOGENOM" id="CLU_117621_7_0_0"/>
<evidence type="ECO:0000313" key="5">
    <source>
        <dbReference type="EMBL" id="AEU37058.1"/>
    </source>
</evidence>
<dbReference type="FunFam" id="2.40.50.140:FF:000006">
    <property type="entry name" value="Cold shock protein CspC"/>
    <property type="match status" value="1"/>
</dbReference>
<dbReference type="SMART" id="SM00357">
    <property type="entry name" value="CSP"/>
    <property type="match status" value="1"/>
</dbReference>
<evidence type="ECO:0000313" key="6">
    <source>
        <dbReference type="Proteomes" id="UP000007113"/>
    </source>
</evidence>
<gene>
    <name evidence="5" type="ordered locus">AciX8_2748</name>
</gene>
<evidence type="ECO:0000256" key="3">
    <source>
        <dbReference type="RuleBase" id="RU000408"/>
    </source>
</evidence>
<accession>G8P206</accession>
<dbReference type="Gene3D" id="6.20.370.130">
    <property type="match status" value="1"/>
</dbReference>
<dbReference type="PRINTS" id="PR00050">
    <property type="entry name" value="COLDSHOCK"/>
</dbReference>
<dbReference type="CDD" id="cd04458">
    <property type="entry name" value="CSP_CDS"/>
    <property type="match status" value="1"/>
</dbReference>
<comment type="subcellular location">
    <subcellularLocation>
        <location evidence="1 3">Cytoplasm</location>
    </subcellularLocation>
</comment>
<dbReference type="InterPro" id="IPR050181">
    <property type="entry name" value="Cold_shock_domain"/>
</dbReference>
<dbReference type="STRING" id="682795.AciX8_2748"/>
<dbReference type="InterPro" id="IPR002059">
    <property type="entry name" value="CSP_DNA-bd"/>
</dbReference>
<dbReference type="EMBL" id="CP003130">
    <property type="protein sequence ID" value="AEU37058.1"/>
    <property type="molecule type" value="Genomic_DNA"/>
</dbReference>
<dbReference type="PANTHER" id="PTHR11544">
    <property type="entry name" value="COLD SHOCK DOMAIN CONTAINING PROTEINS"/>
    <property type="match status" value="1"/>
</dbReference>
<dbReference type="GO" id="GO:0003677">
    <property type="term" value="F:DNA binding"/>
    <property type="evidence" value="ECO:0007669"/>
    <property type="project" value="UniProtKB-KW"/>
</dbReference>
<dbReference type="PROSITE" id="PS51857">
    <property type="entry name" value="CSD_2"/>
    <property type="match status" value="1"/>
</dbReference>
<protein>
    <submittedName>
        <fullName evidence="5">Cold-shock DNA-binding domain protein</fullName>
    </submittedName>
</protein>
<dbReference type="InterPro" id="IPR019844">
    <property type="entry name" value="CSD_CS"/>
</dbReference>
<keyword evidence="6" id="KW-1185">Reference proteome</keyword>
<dbReference type="AlphaFoldDB" id="G8P206"/>
<dbReference type="eggNOG" id="COG1278">
    <property type="taxonomic scope" value="Bacteria"/>
</dbReference>
<sequence>MHINQYELSAHAGSPFSVFGKGLMAQYKGTVKWFNNAKGFGFLARDSGPDVFVHYSAIQLDGYKSLKEGDEVEFDVIQGTKGPQADQVVRTKAI</sequence>
<reference evidence="5 6" key="1">
    <citation type="submission" date="2011-11" db="EMBL/GenBank/DDBJ databases">
        <title>Complete sequence of Granulicella mallensis MP5ACTX8.</title>
        <authorList>
            <consortium name="US DOE Joint Genome Institute"/>
            <person name="Lucas S."/>
            <person name="Copeland A."/>
            <person name="Lapidus A."/>
            <person name="Cheng J.-F."/>
            <person name="Goodwin L."/>
            <person name="Pitluck S."/>
            <person name="Peters L."/>
            <person name="Lu M."/>
            <person name="Detter J.C."/>
            <person name="Han C."/>
            <person name="Tapia R."/>
            <person name="Land M."/>
            <person name="Hauser L."/>
            <person name="Kyrpides N."/>
            <person name="Ivanova N."/>
            <person name="Mikhailova N."/>
            <person name="Pagani I."/>
            <person name="Rawat S."/>
            <person name="Mannisto M."/>
            <person name="Haggblom M."/>
            <person name="Woyke T."/>
        </authorList>
    </citation>
    <scope>NUCLEOTIDE SEQUENCE [LARGE SCALE GENOMIC DNA]</scope>
    <source>
        <strain evidence="6">ATCC BAA-1857 / DSM 23137 / MP5ACTX8</strain>
    </source>
</reference>